<feature type="compositionally biased region" description="Pro residues" evidence="2">
    <location>
        <begin position="13"/>
        <end position="28"/>
    </location>
</feature>
<evidence type="ECO:0000256" key="1">
    <source>
        <dbReference type="SAM" id="Coils"/>
    </source>
</evidence>
<gene>
    <name evidence="3" type="ORF">DM860_001300</name>
</gene>
<dbReference type="PANTHER" id="PTHR34554">
    <property type="entry name" value="RGS1-HXK1-INTERACTING PROTEIN 1"/>
    <property type="match status" value="1"/>
</dbReference>
<name>A0A328DUR1_9ASTE</name>
<sequence>MPIVAESSEDNPIAPPSNAAPPLPPPQGNSPKKLETLAQDAPWIDHTLQQALQAQQTIVTAAENAIAATKSRLDRILTTSSAHFNQSLDTLQDVKAEYHVYEDLTFGKIKEGIDVAASHPLTTTAALFSLGVLFLKRPRRYVYFKARRLFSTEEAMLLEADAQVRELRKSIDVLKAESEKLEKSALQAEEKMIRGKTKLRQAGKQIRSVIRSAFLIEKQAAGLKDVLKELPRRDASSFRSRVSDLASEAMKERKFLTKEVTKINNRGISV</sequence>
<evidence type="ECO:0000313" key="4">
    <source>
        <dbReference type="Proteomes" id="UP000249390"/>
    </source>
</evidence>
<organism evidence="3 4">
    <name type="scientific">Cuscuta australis</name>
    <dbReference type="NCBI Taxonomy" id="267555"/>
    <lineage>
        <taxon>Eukaryota</taxon>
        <taxon>Viridiplantae</taxon>
        <taxon>Streptophyta</taxon>
        <taxon>Embryophyta</taxon>
        <taxon>Tracheophyta</taxon>
        <taxon>Spermatophyta</taxon>
        <taxon>Magnoliopsida</taxon>
        <taxon>eudicotyledons</taxon>
        <taxon>Gunneridae</taxon>
        <taxon>Pentapetalae</taxon>
        <taxon>asterids</taxon>
        <taxon>lamiids</taxon>
        <taxon>Solanales</taxon>
        <taxon>Convolvulaceae</taxon>
        <taxon>Cuscuteae</taxon>
        <taxon>Cuscuta</taxon>
        <taxon>Cuscuta subgen. Grammica</taxon>
        <taxon>Cuscuta sect. Cleistogrammica</taxon>
    </lineage>
</organism>
<dbReference type="InterPro" id="IPR053284">
    <property type="entry name" value="RGS1-HXK1_interactor"/>
</dbReference>
<feature type="region of interest" description="Disordered" evidence="2">
    <location>
        <begin position="1"/>
        <end position="33"/>
    </location>
</feature>
<keyword evidence="1" id="KW-0175">Coiled coil</keyword>
<dbReference type="EMBL" id="NQVE01000097">
    <property type="protein sequence ID" value="RAL48980.1"/>
    <property type="molecule type" value="Genomic_DNA"/>
</dbReference>
<reference evidence="3 4" key="1">
    <citation type="submission" date="2018-06" db="EMBL/GenBank/DDBJ databases">
        <title>The Genome of Cuscuta australis (Dodder) Provides Insight into the Evolution of Plant Parasitism.</title>
        <authorList>
            <person name="Liu H."/>
        </authorList>
    </citation>
    <scope>NUCLEOTIDE SEQUENCE [LARGE SCALE GENOMIC DNA]</scope>
    <source>
        <strain evidence="4">cv. Yunnan</strain>
        <tissue evidence="3">Vines</tissue>
    </source>
</reference>
<dbReference type="AlphaFoldDB" id="A0A328DUR1"/>
<dbReference type="PANTHER" id="PTHR34554:SF1">
    <property type="entry name" value="ALANINE-TRNA LIGASE"/>
    <property type="match status" value="1"/>
</dbReference>
<evidence type="ECO:0000313" key="3">
    <source>
        <dbReference type="EMBL" id="RAL48980.1"/>
    </source>
</evidence>
<evidence type="ECO:0000256" key="2">
    <source>
        <dbReference type="SAM" id="MobiDB-lite"/>
    </source>
</evidence>
<dbReference type="Proteomes" id="UP000249390">
    <property type="component" value="Unassembled WGS sequence"/>
</dbReference>
<accession>A0A328DUR1</accession>
<keyword evidence="4" id="KW-1185">Reference proteome</keyword>
<comment type="caution">
    <text evidence="3">The sequence shown here is derived from an EMBL/GenBank/DDBJ whole genome shotgun (WGS) entry which is preliminary data.</text>
</comment>
<protein>
    <submittedName>
        <fullName evidence="3">Uncharacterized protein</fullName>
    </submittedName>
</protein>
<feature type="coiled-coil region" evidence="1">
    <location>
        <begin position="157"/>
        <end position="191"/>
    </location>
</feature>
<proteinExistence type="predicted"/>